<evidence type="ECO:0000256" key="1">
    <source>
        <dbReference type="ARBA" id="ARBA00023012"/>
    </source>
</evidence>
<dbReference type="Gene3D" id="1.20.120.160">
    <property type="entry name" value="HPT domain"/>
    <property type="match status" value="1"/>
</dbReference>
<dbReference type="KEGG" id="saga:M5M_09920"/>
<keyword evidence="3" id="KW-0808">Transferase</keyword>
<dbReference type="EMBL" id="CP003746">
    <property type="protein sequence ID" value="AFU99165.1"/>
    <property type="molecule type" value="Genomic_DNA"/>
</dbReference>
<dbReference type="STRING" id="1117647.M5M_09920"/>
<dbReference type="InterPro" id="IPR008207">
    <property type="entry name" value="Sig_transdc_His_kin_Hpt_dom"/>
</dbReference>
<dbReference type="OrthoDB" id="8553030at2"/>
<keyword evidence="1" id="KW-0902">Two-component regulatory system</keyword>
<dbReference type="HOGENOM" id="CLU_2131854_0_0_6"/>
<dbReference type="SMART" id="SM00073">
    <property type="entry name" value="HPT"/>
    <property type="match status" value="1"/>
</dbReference>
<keyword evidence="3" id="KW-0418">Kinase</keyword>
<proteinExistence type="predicted"/>
<reference evidence="3 4" key="1">
    <citation type="journal article" date="2013" name="Genome Announc.">
        <title>Complete genome sequence of Simiduia agarivorans SA1(T), a marine bacterium able to degrade a variety of polysaccharides.</title>
        <authorList>
            <person name="Lin S.Y."/>
            <person name="Shieh W.Y."/>
            <person name="Chen J.S."/>
            <person name="Tang S.L."/>
        </authorList>
    </citation>
    <scope>NUCLEOTIDE SEQUENCE [LARGE SCALE GENOMIC DNA]</scope>
    <source>
        <strain evidence="4">DSM 21679 / JCM 13881 / BCRC 17597 / SA1</strain>
    </source>
</reference>
<feature type="domain" description="HPt" evidence="2">
    <location>
        <begin position="17"/>
        <end position="111"/>
    </location>
</feature>
<protein>
    <submittedName>
        <fullName evidence="3">Multi-sensor hybrid histidine kinase</fullName>
    </submittedName>
</protein>
<evidence type="ECO:0000259" key="2">
    <source>
        <dbReference type="SMART" id="SM00073"/>
    </source>
</evidence>
<dbReference type="CDD" id="cd00088">
    <property type="entry name" value="HPT"/>
    <property type="match status" value="1"/>
</dbReference>
<gene>
    <name evidence="3" type="ordered locus">M5M_09920</name>
</gene>
<dbReference type="Proteomes" id="UP000000466">
    <property type="component" value="Chromosome"/>
</dbReference>
<evidence type="ECO:0000313" key="3">
    <source>
        <dbReference type="EMBL" id="AFU99165.1"/>
    </source>
</evidence>
<keyword evidence="4" id="KW-1185">Reference proteome</keyword>
<evidence type="ECO:0000313" key="4">
    <source>
        <dbReference type="Proteomes" id="UP000000466"/>
    </source>
</evidence>
<name>K4KLU0_SIMAS</name>
<dbReference type="eggNOG" id="COG2198">
    <property type="taxonomic scope" value="Bacteria"/>
</dbReference>
<dbReference type="GO" id="GO:0000160">
    <property type="term" value="P:phosphorelay signal transduction system"/>
    <property type="evidence" value="ECO:0007669"/>
    <property type="project" value="UniProtKB-KW"/>
</dbReference>
<dbReference type="SUPFAM" id="SSF47226">
    <property type="entry name" value="Histidine-containing phosphotransfer domain, HPT domain"/>
    <property type="match status" value="1"/>
</dbReference>
<sequence length="113" mass="11775">MTSSSQPVDLATLQALFGDDHGLRLSILDEFCATTELYLSEFEAASTITAVGAVAHKLKSSARTVGANDLADICAGLEAAAKSGQQSVVDQLVPRLAPEIKKVSAFVASLPRT</sequence>
<dbReference type="InterPro" id="IPR036641">
    <property type="entry name" value="HPT_dom_sf"/>
</dbReference>
<dbReference type="GO" id="GO:0004672">
    <property type="term" value="F:protein kinase activity"/>
    <property type="evidence" value="ECO:0007669"/>
    <property type="project" value="UniProtKB-ARBA"/>
</dbReference>
<dbReference type="Pfam" id="PF01627">
    <property type="entry name" value="Hpt"/>
    <property type="match status" value="1"/>
</dbReference>
<accession>K4KLU0</accession>
<dbReference type="RefSeq" id="WP_015047329.1">
    <property type="nucleotide sequence ID" value="NC_018868.3"/>
</dbReference>
<organism evidence="3 4">
    <name type="scientific">Simiduia agarivorans (strain DSM 21679 / JCM 13881 / BCRC 17597 / SA1)</name>
    <dbReference type="NCBI Taxonomy" id="1117647"/>
    <lineage>
        <taxon>Bacteria</taxon>
        <taxon>Pseudomonadati</taxon>
        <taxon>Pseudomonadota</taxon>
        <taxon>Gammaproteobacteria</taxon>
        <taxon>Cellvibrionales</taxon>
        <taxon>Cellvibrionaceae</taxon>
        <taxon>Simiduia</taxon>
    </lineage>
</organism>
<dbReference type="AlphaFoldDB" id="K4KLU0"/>